<protein>
    <submittedName>
        <fullName evidence="1">Uncharacterized protein</fullName>
    </submittedName>
</protein>
<name>I4LU66_GARVA</name>
<dbReference type="Proteomes" id="UP000005936">
    <property type="component" value="Unassembled WGS sequence"/>
</dbReference>
<reference evidence="1 2" key="1">
    <citation type="journal article" date="2012" name="J. Bacteriol.">
        <title>Comparative Genomic Analyses of 17 Clinical Isolates of Gardnerella vaginalis Provide Evidence of Multiple Genetically Isolated Clades Consistent with Subspeciation into Genovars.</title>
        <authorList>
            <person name="Ahmed A."/>
            <person name="Earl J."/>
            <person name="Retchless A."/>
            <person name="Hillier S."/>
            <person name="Rabe L."/>
            <person name="Cherpes T."/>
            <person name="Powell E."/>
            <person name="Janto B."/>
            <person name="Eutsey R."/>
            <person name="Hiller N.L."/>
            <person name="Boissy R."/>
            <person name="Dahlgreen M."/>
            <person name="Hall B."/>
            <person name="Costerton J."/>
            <person name="Post J.C."/>
            <person name="Hu F."/>
            <person name="Ehrlich G."/>
        </authorList>
    </citation>
    <scope>NUCLEOTIDE SEQUENCE [LARGE SCALE GENOMIC DNA]</scope>
    <source>
        <strain evidence="1 2">55152</strain>
    </source>
</reference>
<comment type="caution">
    <text evidence="1">The sequence shown here is derived from an EMBL/GenBank/DDBJ whole genome shotgun (WGS) entry which is preliminary data.</text>
</comment>
<accession>I4LU66</accession>
<dbReference type="AlphaFoldDB" id="I4LU66"/>
<evidence type="ECO:0000313" key="1">
    <source>
        <dbReference type="EMBL" id="EIK80506.1"/>
    </source>
</evidence>
<dbReference type="EMBL" id="ADEQ01000009">
    <property type="protein sequence ID" value="EIK80506.1"/>
    <property type="molecule type" value="Genomic_DNA"/>
</dbReference>
<sequence length="39" mass="3935">MLALDSDGVLESDLFDLLLAESVAVPVSTVIGGSLSLST</sequence>
<proteinExistence type="predicted"/>
<organism evidence="1 2">
    <name type="scientific">Gardnerella vaginalis 55152</name>
    <dbReference type="NCBI Taxonomy" id="698955"/>
    <lineage>
        <taxon>Bacteria</taxon>
        <taxon>Bacillati</taxon>
        <taxon>Actinomycetota</taxon>
        <taxon>Actinomycetes</taxon>
        <taxon>Bifidobacteriales</taxon>
        <taxon>Bifidobacteriaceae</taxon>
        <taxon>Gardnerella</taxon>
    </lineage>
</organism>
<evidence type="ECO:0000313" key="2">
    <source>
        <dbReference type="Proteomes" id="UP000005936"/>
    </source>
</evidence>
<gene>
    <name evidence="1" type="ORF">CGSMWGv55152_02923</name>
</gene>